<dbReference type="OrthoDB" id="2366915at2759"/>
<keyword evidence="2" id="KW-1185">Reference proteome</keyword>
<evidence type="ECO:0000313" key="1">
    <source>
        <dbReference type="EMBL" id="KAF0416334.1"/>
    </source>
</evidence>
<dbReference type="EMBL" id="WTPW01001755">
    <property type="protein sequence ID" value="KAF0416334.1"/>
    <property type="molecule type" value="Genomic_DNA"/>
</dbReference>
<dbReference type="Proteomes" id="UP000439903">
    <property type="component" value="Unassembled WGS sequence"/>
</dbReference>
<comment type="caution">
    <text evidence="1">The sequence shown here is derived from an EMBL/GenBank/DDBJ whole genome shotgun (WGS) entry which is preliminary data.</text>
</comment>
<protein>
    <submittedName>
        <fullName evidence="1">Uncharacterized protein</fullName>
    </submittedName>
</protein>
<name>A0A8H3X7I4_GIGMA</name>
<reference evidence="1 2" key="1">
    <citation type="journal article" date="2019" name="Environ. Microbiol.">
        <title>At the nexus of three kingdoms: the genome of the mycorrhizal fungus Gigaspora margarita provides insights into plant, endobacterial and fungal interactions.</title>
        <authorList>
            <person name="Venice F."/>
            <person name="Ghignone S."/>
            <person name="Salvioli di Fossalunga A."/>
            <person name="Amselem J."/>
            <person name="Novero M."/>
            <person name="Xianan X."/>
            <person name="Sedzielewska Toro K."/>
            <person name="Morin E."/>
            <person name="Lipzen A."/>
            <person name="Grigoriev I.V."/>
            <person name="Henrissat B."/>
            <person name="Martin F.M."/>
            <person name="Bonfante P."/>
        </authorList>
    </citation>
    <scope>NUCLEOTIDE SEQUENCE [LARGE SCALE GENOMIC DNA]</scope>
    <source>
        <strain evidence="1 2">BEG34</strain>
    </source>
</reference>
<organism evidence="1 2">
    <name type="scientific">Gigaspora margarita</name>
    <dbReference type="NCBI Taxonomy" id="4874"/>
    <lineage>
        <taxon>Eukaryota</taxon>
        <taxon>Fungi</taxon>
        <taxon>Fungi incertae sedis</taxon>
        <taxon>Mucoromycota</taxon>
        <taxon>Glomeromycotina</taxon>
        <taxon>Glomeromycetes</taxon>
        <taxon>Diversisporales</taxon>
        <taxon>Gigasporaceae</taxon>
        <taxon>Gigaspora</taxon>
    </lineage>
</organism>
<gene>
    <name evidence="1" type="ORF">F8M41_007483</name>
</gene>
<proteinExistence type="predicted"/>
<dbReference type="AlphaFoldDB" id="A0A8H3X7I4"/>
<accession>A0A8H3X7I4</accession>
<evidence type="ECO:0000313" key="2">
    <source>
        <dbReference type="Proteomes" id="UP000439903"/>
    </source>
</evidence>
<sequence length="123" mass="14370">MMKNKFGMEQYGINSFSDVEKYFKLIKPTSHKIYKWMNIVNSLAVFKRECLVTFEARREIENALKVAEQVRLELIHNKEIIRGLNKKKIISQADLMNLESVEVLAEIVSASWAEKDKSKIIIH</sequence>